<name>A0A9K3PA63_9STRA</name>
<evidence type="ECO:0000313" key="2">
    <source>
        <dbReference type="EMBL" id="KAG7340077.1"/>
    </source>
</evidence>
<reference evidence="1" key="2">
    <citation type="submission" date="2021-04" db="EMBL/GenBank/DDBJ databases">
        <authorList>
            <person name="Podell S."/>
        </authorList>
    </citation>
    <scope>NUCLEOTIDE SEQUENCE</scope>
    <source>
        <strain evidence="1">Hildebrandi</strain>
    </source>
</reference>
<proteinExistence type="predicted"/>
<accession>A0A9K3PA63</accession>
<keyword evidence="3" id="KW-1185">Reference proteome</keyword>
<dbReference type="EMBL" id="JAGRRH010000028">
    <property type="protein sequence ID" value="KAG7340077.1"/>
    <property type="molecule type" value="Genomic_DNA"/>
</dbReference>
<organism evidence="1 3">
    <name type="scientific">Nitzschia inconspicua</name>
    <dbReference type="NCBI Taxonomy" id="303405"/>
    <lineage>
        <taxon>Eukaryota</taxon>
        <taxon>Sar</taxon>
        <taxon>Stramenopiles</taxon>
        <taxon>Ochrophyta</taxon>
        <taxon>Bacillariophyta</taxon>
        <taxon>Bacillariophyceae</taxon>
        <taxon>Bacillariophycidae</taxon>
        <taxon>Bacillariales</taxon>
        <taxon>Bacillariaceae</taxon>
        <taxon>Nitzschia</taxon>
    </lineage>
</organism>
<protein>
    <submittedName>
        <fullName evidence="1">Uncharacterized protein</fullName>
    </submittedName>
</protein>
<evidence type="ECO:0000313" key="3">
    <source>
        <dbReference type="Proteomes" id="UP000693970"/>
    </source>
</evidence>
<dbReference type="Proteomes" id="UP000693970">
    <property type="component" value="Unassembled WGS sequence"/>
</dbReference>
<sequence>MALFVAEDDGAVSQSNANVYFGTFLANKHKSAAGLYDIFLFPAIFQSMAHVQADANDNYFFHDPFEASSHLYVDATLGDTEEADVIDVQTLANASGYTGQILKNNHFLINSKQIPRTLYVQRFRGTLCFGPK</sequence>
<comment type="caution">
    <text evidence="1">The sequence shown here is derived from an EMBL/GenBank/DDBJ whole genome shotgun (WGS) entry which is preliminary data.</text>
</comment>
<dbReference type="EMBL" id="JAGRRH010000035">
    <property type="protein sequence ID" value="KAG7339400.1"/>
    <property type="molecule type" value="Genomic_DNA"/>
</dbReference>
<gene>
    <name evidence="2" type="ORF">IV203_006481</name>
    <name evidence="1" type="ORF">IV203_006653</name>
</gene>
<evidence type="ECO:0000313" key="1">
    <source>
        <dbReference type="EMBL" id="KAG7339400.1"/>
    </source>
</evidence>
<dbReference type="AlphaFoldDB" id="A0A9K3PA63"/>
<reference evidence="1" key="1">
    <citation type="journal article" date="2021" name="Sci. Rep.">
        <title>Diploid genomic architecture of Nitzschia inconspicua, an elite biomass production diatom.</title>
        <authorList>
            <person name="Oliver A."/>
            <person name="Podell S."/>
            <person name="Pinowska A."/>
            <person name="Traller J.C."/>
            <person name="Smith S.R."/>
            <person name="McClure R."/>
            <person name="Beliaev A."/>
            <person name="Bohutskyi P."/>
            <person name="Hill E.A."/>
            <person name="Rabines A."/>
            <person name="Zheng H."/>
            <person name="Allen L.Z."/>
            <person name="Kuo A."/>
            <person name="Grigoriev I.V."/>
            <person name="Allen A.E."/>
            <person name="Hazlebeck D."/>
            <person name="Allen E.E."/>
        </authorList>
    </citation>
    <scope>NUCLEOTIDE SEQUENCE</scope>
    <source>
        <strain evidence="1">Hildebrandi</strain>
    </source>
</reference>